<dbReference type="EMBL" id="JACXRZ010000046">
    <property type="protein sequence ID" value="MBD3148285.1"/>
    <property type="molecule type" value="Genomic_DNA"/>
</dbReference>
<dbReference type="RefSeq" id="WP_191055388.1">
    <property type="nucleotide sequence ID" value="NZ_JACXRZ010000046.1"/>
</dbReference>
<organism evidence="2 3">
    <name type="scientific">Microbispora bryophytorum subsp. camponoti</name>
    <dbReference type="NCBI Taxonomy" id="1677852"/>
    <lineage>
        <taxon>Bacteria</taxon>
        <taxon>Bacillati</taxon>
        <taxon>Actinomycetota</taxon>
        <taxon>Actinomycetes</taxon>
        <taxon>Streptosporangiales</taxon>
        <taxon>Streptosporangiaceae</taxon>
        <taxon>Microbispora</taxon>
    </lineage>
</organism>
<sequence>MTDALDFSPSMDATVAVVLLHEDPVSGELVALEGNMAVDLDVGTPPTPELVAQLLDSCVRLTAPSEVPYEVVEAINEVPIPAVFTQTPWLRAHRALVLHDGRAALGAFRMRYSPGLGLVVYDELRRTETGE</sequence>
<evidence type="ECO:0000313" key="3">
    <source>
        <dbReference type="Proteomes" id="UP000653231"/>
    </source>
</evidence>
<reference evidence="2 3" key="1">
    <citation type="submission" date="2020-09" db="EMBL/GenBank/DDBJ databases">
        <title>Actinomycete isolated from the Camponotus japonicus Mayr.</title>
        <authorList>
            <person name="Gong X."/>
        </authorList>
    </citation>
    <scope>NUCLEOTIDE SEQUENCE [LARGE SCALE GENOMIC DNA]</scope>
    <source>
        <strain evidence="2 3">2C-HV3</strain>
    </source>
</reference>
<evidence type="ECO:0000313" key="2">
    <source>
        <dbReference type="EMBL" id="MBD3148285.1"/>
    </source>
</evidence>
<accession>A0ABR8LF78</accession>
<dbReference type="InterPro" id="IPR041372">
    <property type="entry name" value="Cas3_C"/>
</dbReference>
<name>A0ABR8LF78_9ACTN</name>
<protein>
    <recommendedName>
        <fullName evidence="1">Cas3 C-terminal domain-containing protein</fullName>
    </recommendedName>
</protein>
<dbReference type="Pfam" id="PF18395">
    <property type="entry name" value="Cas3_C"/>
    <property type="match status" value="1"/>
</dbReference>
<comment type="caution">
    <text evidence="2">The sequence shown here is derived from an EMBL/GenBank/DDBJ whole genome shotgun (WGS) entry which is preliminary data.</text>
</comment>
<evidence type="ECO:0000259" key="1">
    <source>
        <dbReference type="Pfam" id="PF18395"/>
    </source>
</evidence>
<dbReference type="Proteomes" id="UP000653231">
    <property type="component" value="Unassembled WGS sequence"/>
</dbReference>
<feature type="domain" description="Cas3 C-terminal" evidence="1">
    <location>
        <begin position="12"/>
        <end position="118"/>
    </location>
</feature>
<proteinExistence type="predicted"/>
<gene>
    <name evidence="2" type="ORF">IEQ31_34660</name>
</gene>
<keyword evidence="3" id="KW-1185">Reference proteome</keyword>